<evidence type="ECO:0000256" key="2">
    <source>
        <dbReference type="ARBA" id="ARBA00022771"/>
    </source>
</evidence>
<dbReference type="InterPro" id="IPR008913">
    <property type="entry name" value="Znf_CHY"/>
</dbReference>
<dbReference type="OrthoDB" id="10253329at2759"/>
<evidence type="ECO:0000256" key="1">
    <source>
        <dbReference type="ARBA" id="ARBA00022723"/>
    </source>
</evidence>
<dbReference type="EMBL" id="JOKQ01000012">
    <property type="protein sequence ID" value="KHN68922.1"/>
    <property type="molecule type" value="Genomic_DNA"/>
</dbReference>
<gene>
    <name evidence="7" type="ORF">M896_121450</name>
</gene>
<keyword evidence="1" id="KW-0479">Metal-binding</keyword>
<dbReference type="STRING" id="1354746.A0A0B2UIP8"/>
<keyword evidence="3" id="KW-0862">Zinc</keyword>
<feature type="domain" description="CHY-type" evidence="6">
    <location>
        <begin position="253"/>
        <end position="318"/>
    </location>
</feature>
<proteinExistence type="predicted"/>
<keyword evidence="2 4" id="KW-0863">Zinc-finger</keyword>
<keyword evidence="8" id="KW-1185">Reference proteome</keyword>
<evidence type="ECO:0000259" key="6">
    <source>
        <dbReference type="PROSITE" id="PS51266"/>
    </source>
</evidence>
<dbReference type="InterPro" id="IPR037274">
    <property type="entry name" value="Znf_CHY_sf"/>
</dbReference>
<evidence type="ECO:0000256" key="3">
    <source>
        <dbReference type="ARBA" id="ARBA00022833"/>
    </source>
</evidence>
<dbReference type="Proteomes" id="UP000031056">
    <property type="component" value="Unassembled WGS sequence"/>
</dbReference>
<dbReference type="SUPFAM" id="SSF161219">
    <property type="entry name" value="CHY zinc finger-like"/>
    <property type="match status" value="1"/>
</dbReference>
<organism evidence="7 8">
    <name type="scientific">Ordospora colligata OC4</name>
    <dbReference type="NCBI Taxonomy" id="1354746"/>
    <lineage>
        <taxon>Eukaryota</taxon>
        <taxon>Fungi</taxon>
        <taxon>Fungi incertae sedis</taxon>
        <taxon>Microsporidia</taxon>
        <taxon>Ordosporidae</taxon>
        <taxon>Ordospora</taxon>
    </lineage>
</organism>
<protein>
    <recommendedName>
        <fullName evidence="6">CHY-type domain-containing protein</fullName>
    </recommendedName>
</protein>
<evidence type="ECO:0000313" key="8">
    <source>
        <dbReference type="Proteomes" id="UP000031056"/>
    </source>
</evidence>
<feature type="compositionally biased region" description="Basic and acidic residues" evidence="5">
    <location>
        <begin position="340"/>
        <end position="349"/>
    </location>
</feature>
<dbReference type="GO" id="GO:0008270">
    <property type="term" value="F:zinc ion binding"/>
    <property type="evidence" value="ECO:0007669"/>
    <property type="project" value="UniProtKB-KW"/>
</dbReference>
<evidence type="ECO:0000313" key="7">
    <source>
        <dbReference type="EMBL" id="KHN68922.1"/>
    </source>
</evidence>
<comment type="caution">
    <text evidence="7">The sequence shown here is derived from an EMBL/GenBank/DDBJ whole genome shotgun (WGS) entry which is preliminary data.</text>
</comment>
<dbReference type="RefSeq" id="XP_014562964.1">
    <property type="nucleotide sequence ID" value="XM_014707478.1"/>
</dbReference>
<dbReference type="Pfam" id="PF05495">
    <property type="entry name" value="zf-CHY"/>
    <property type="match status" value="1"/>
</dbReference>
<sequence length="349" mass="40518">MGFMNRNRIDRKEGKVNVYLNIPDNFIYDINEVVVEYDEVHNKVRVMSKMIPSVIRNNMEAYFKGDIEKYVKLLECSLETFFRGECPEIHEDSGNGDDVVMRPFELPRSHRFVMNRNVVPNVKVEFDKSMSFVVCERLNVQIECNRCKRKVRTHESMDCPGCMKRLDVLYIPTLSIDFLGFLKLGGCSLILLDTSKYQFSCDNCQMNYETNELGVGDVFSMKCYECFSNMRIKVMQMMLIEKNKGEIIKPGHPLPNAGACKHYKKSYRWFRFPCCNALYPCDICHDEDNQHVHEMANKMVCGLCSKEQGVTKECACGMKMNRSTTFWEGGKGSRNKTTMSKKDNKKYSK</sequence>
<feature type="region of interest" description="Disordered" evidence="5">
    <location>
        <begin position="327"/>
        <end position="349"/>
    </location>
</feature>
<dbReference type="VEuPathDB" id="MicrosporidiaDB:M896_121450"/>
<evidence type="ECO:0000256" key="4">
    <source>
        <dbReference type="PROSITE-ProRule" id="PRU00601"/>
    </source>
</evidence>
<accession>A0A0B2UIP8</accession>
<dbReference type="AlphaFoldDB" id="A0A0B2UIP8"/>
<name>A0A0B2UIP8_9MICR</name>
<dbReference type="InParanoid" id="A0A0B2UIP8"/>
<dbReference type="GeneID" id="26262662"/>
<dbReference type="HOGENOM" id="CLU_078296_0_0_1"/>
<dbReference type="PROSITE" id="PS51266">
    <property type="entry name" value="ZF_CHY"/>
    <property type="match status" value="1"/>
</dbReference>
<reference evidence="7 8" key="1">
    <citation type="journal article" date="2014" name="MBio">
        <title>The Ordospora colligata genome; evolution of extreme reduction in microsporidia and host-to-parasite horizontal gene transfer.</title>
        <authorList>
            <person name="Pombert J.-F."/>
            <person name="Haag K.L."/>
            <person name="Beidas S."/>
            <person name="Ebert D."/>
            <person name="Keeling P.J."/>
        </authorList>
    </citation>
    <scope>NUCLEOTIDE SEQUENCE [LARGE SCALE GENOMIC DNA]</scope>
    <source>
        <strain evidence="7 8">OC4</strain>
    </source>
</reference>
<evidence type="ECO:0000256" key="5">
    <source>
        <dbReference type="SAM" id="MobiDB-lite"/>
    </source>
</evidence>